<organism evidence="1 2">
    <name type="scientific">Sedimentitalea todarodis</name>
    <dbReference type="NCBI Taxonomy" id="1631240"/>
    <lineage>
        <taxon>Bacteria</taxon>
        <taxon>Pseudomonadati</taxon>
        <taxon>Pseudomonadota</taxon>
        <taxon>Alphaproteobacteria</taxon>
        <taxon>Rhodobacterales</taxon>
        <taxon>Paracoccaceae</taxon>
        <taxon>Sedimentitalea</taxon>
    </lineage>
</organism>
<dbReference type="EMBL" id="JASMWN010000007">
    <property type="protein sequence ID" value="MDU9004314.1"/>
    <property type="molecule type" value="Genomic_DNA"/>
</dbReference>
<name>A0ABU3VDS7_9RHOB</name>
<dbReference type="InterPro" id="IPR019734">
    <property type="entry name" value="TPR_rpt"/>
</dbReference>
<protein>
    <submittedName>
        <fullName evidence="1">Tetratricopeptide repeat protein</fullName>
    </submittedName>
</protein>
<dbReference type="RefSeq" id="WP_316775930.1">
    <property type="nucleotide sequence ID" value="NZ_JASMWN010000007.1"/>
</dbReference>
<accession>A0ABU3VDS7</accession>
<sequence>MVSWFIGTGEWKVDIEVSSDETTFSKDALQNCLLVARNMLLPPNPVRSRENAARIAVAKCFQAIGESAQADALYAAVLEINPAHKKALRARVDAALAAGRAKKAISCIENALAVLPGDSDLESKLAILLRQMGQKAKKRSLAKNPPKPAKEILRKARDFFAIEEYIAAEENFRQLVAIDPKQPAGWTGQADVALATGQPSLAVTLCDRGLENVPGDETLVLRRASGLRRMGDTSKAVEFLSGFFARNPTSRKFKIALARSFAALGKTEDARAIYSEILRKSPGSRRALTGRADILLASGDLGAALAACEEALTHFPDDLDLSEKQARILVRAGRHQDALTMLHSLKQNTQAGPALDLQLAEVHLASGDPGTARELFQSVLAADPENNRAILGLAEIAEQSGEIEDTLEMLEQGLKAGS</sequence>
<dbReference type="Gene3D" id="1.25.40.10">
    <property type="entry name" value="Tetratricopeptide repeat domain"/>
    <property type="match status" value="2"/>
</dbReference>
<evidence type="ECO:0000313" key="1">
    <source>
        <dbReference type="EMBL" id="MDU9004314.1"/>
    </source>
</evidence>
<proteinExistence type="predicted"/>
<dbReference type="PANTHER" id="PTHR12558">
    <property type="entry name" value="CELL DIVISION CYCLE 16,23,27"/>
    <property type="match status" value="1"/>
</dbReference>
<dbReference type="Proteomes" id="UP001255416">
    <property type="component" value="Unassembled WGS sequence"/>
</dbReference>
<evidence type="ECO:0000313" key="2">
    <source>
        <dbReference type="Proteomes" id="UP001255416"/>
    </source>
</evidence>
<comment type="caution">
    <text evidence="1">The sequence shown here is derived from an EMBL/GenBank/DDBJ whole genome shotgun (WGS) entry which is preliminary data.</text>
</comment>
<dbReference type="PANTHER" id="PTHR12558:SF13">
    <property type="entry name" value="CELL DIVISION CYCLE PROTEIN 27 HOMOLOG"/>
    <property type="match status" value="1"/>
</dbReference>
<dbReference type="InterPro" id="IPR011990">
    <property type="entry name" value="TPR-like_helical_dom_sf"/>
</dbReference>
<dbReference type="Pfam" id="PF13432">
    <property type="entry name" value="TPR_16"/>
    <property type="match status" value="2"/>
</dbReference>
<keyword evidence="2" id="KW-1185">Reference proteome</keyword>
<gene>
    <name evidence="1" type="ORF">QO231_10665</name>
</gene>
<dbReference type="SUPFAM" id="SSF48452">
    <property type="entry name" value="TPR-like"/>
    <property type="match status" value="2"/>
</dbReference>
<dbReference type="Pfam" id="PF14559">
    <property type="entry name" value="TPR_19"/>
    <property type="match status" value="1"/>
</dbReference>
<dbReference type="SMART" id="SM00028">
    <property type="entry name" value="TPR"/>
    <property type="match status" value="7"/>
</dbReference>
<reference evidence="2" key="1">
    <citation type="submission" date="2023-05" db="EMBL/GenBank/DDBJ databases">
        <title>Sedimentitalea sp. nov. JM2-8.</title>
        <authorList>
            <person name="Huang J."/>
        </authorList>
    </citation>
    <scope>NUCLEOTIDE SEQUENCE [LARGE SCALE GENOMIC DNA]</scope>
    <source>
        <strain evidence="2">KHS03</strain>
    </source>
</reference>